<name>A0A5B1AUG5_MYCSI</name>
<accession>A0A5B1AUG5</accession>
<dbReference type="Pfam" id="PF18878">
    <property type="entry name" value="PPE-PPW"/>
    <property type="match status" value="1"/>
</dbReference>
<evidence type="ECO:0000313" key="3">
    <source>
        <dbReference type="EMBL" id="KAA1239145.1"/>
    </source>
</evidence>
<evidence type="ECO:0000259" key="2">
    <source>
        <dbReference type="Pfam" id="PF18878"/>
    </source>
</evidence>
<keyword evidence="4" id="KW-1185">Reference proteome</keyword>
<feature type="non-terminal residue" evidence="3">
    <location>
        <position position="132"/>
    </location>
</feature>
<comment type="caution">
    <text evidence="3">The sequence shown here is derived from an EMBL/GenBank/DDBJ whole genome shotgun (WGS) entry which is preliminary data.</text>
</comment>
<dbReference type="Proteomes" id="UP000324701">
    <property type="component" value="Unassembled WGS sequence"/>
</dbReference>
<organism evidence="3 4">
    <name type="scientific">Mycobacterium simiae</name>
    <name type="common">Mycobacterium habana</name>
    <dbReference type="NCBI Taxonomy" id="1784"/>
    <lineage>
        <taxon>Bacteria</taxon>
        <taxon>Bacillati</taxon>
        <taxon>Actinomycetota</taxon>
        <taxon>Actinomycetes</taxon>
        <taxon>Mycobacteriales</taxon>
        <taxon>Mycobacteriaceae</taxon>
        <taxon>Mycobacterium</taxon>
        <taxon>Mycobacterium simiae complex</taxon>
    </lineage>
</organism>
<feature type="region of interest" description="Disordered" evidence="1">
    <location>
        <begin position="21"/>
        <end position="63"/>
    </location>
</feature>
<reference evidence="3 4" key="1">
    <citation type="submission" date="2019-09" db="EMBL/GenBank/DDBJ databases">
        <title>Report of infection by Mycobacterium simiae a patient suffering from pulmonary tuberculosis.</title>
        <authorList>
            <person name="Mohanty P.S."/>
            <person name="Bansal A.K."/>
            <person name="Singh H."/>
            <person name="Sharma S."/>
            <person name="Patil S.A."/>
            <person name="Upadhaya P."/>
            <person name="Singh P.K."/>
            <person name="Kumar D."/>
            <person name="Kumar S."/>
            <person name="Singh R.K."/>
            <person name="Chaudhary B."/>
        </authorList>
    </citation>
    <scope>NUCLEOTIDE SEQUENCE [LARGE SCALE GENOMIC DNA]</scope>
    <source>
        <strain evidence="3 4">JAL-560-SIM</strain>
    </source>
</reference>
<dbReference type="InterPro" id="IPR043641">
    <property type="entry name" value="PPE-PPW_C"/>
</dbReference>
<dbReference type="AlphaFoldDB" id="A0A5B1AUG5"/>
<sequence>MGAHMDAFGYLVSDLSSAAKRASGTGVRNKAPEPDGAQEPAAAAAPQEPAGAPRRRRAKATRVDRGYEYADLDDALQDTAAPGRPLAAVLASDQSAGTSAFAGIAHKQGAPPAAGLITRTAEAFDSPRVPMM</sequence>
<protein>
    <recommendedName>
        <fullName evidence="2">PPE-PPW subfamily C-terminal domain-containing protein</fullName>
    </recommendedName>
</protein>
<proteinExistence type="predicted"/>
<gene>
    <name evidence="3" type="ORF">F0Q45_26895</name>
</gene>
<feature type="domain" description="PPE-PPW subfamily C-terminal" evidence="2">
    <location>
        <begin position="91"/>
        <end position="132"/>
    </location>
</feature>
<feature type="compositionally biased region" description="Low complexity" evidence="1">
    <location>
        <begin position="34"/>
        <end position="52"/>
    </location>
</feature>
<evidence type="ECO:0000256" key="1">
    <source>
        <dbReference type="SAM" id="MobiDB-lite"/>
    </source>
</evidence>
<dbReference type="EMBL" id="VTZN01000561">
    <property type="protein sequence ID" value="KAA1239145.1"/>
    <property type="molecule type" value="Genomic_DNA"/>
</dbReference>
<evidence type="ECO:0000313" key="4">
    <source>
        <dbReference type="Proteomes" id="UP000324701"/>
    </source>
</evidence>